<dbReference type="STRING" id="258723.GCA_900169305_01765"/>
<dbReference type="Gene3D" id="3.40.50.1360">
    <property type="match status" value="1"/>
</dbReference>
<dbReference type="SUPFAM" id="SSF46785">
    <property type="entry name" value="Winged helix' DNA-binding domain"/>
    <property type="match status" value="1"/>
</dbReference>
<keyword evidence="3" id="KW-0804">Transcription</keyword>
<feature type="domain" description="HTH deoR-type" evidence="4">
    <location>
        <begin position="3"/>
        <end position="58"/>
    </location>
</feature>
<dbReference type="InterPro" id="IPR036390">
    <property type="entry name" value="WH_DNA-bd_sf"/>
</dbReference>
<dbReference type="InterPro" id="IPR018356">
    <property type="entry name" value="Tscrpt_reg_HTH_DeoR_CS"/>
</dbReference>
<dbReference type="InterPro" id="IPR050313">
    <property type="entry name" value="Carb_Metab_HTH_regulators"/>
</dbReference>
<dbReference type="EMBL" id="FOSJ01000014">
    <property type="protein sequence ID" value="SFK18983.1"/>
    <property type="molecule type" value="Genomic_DNA"/>
</dbReference>
<dbReference type="InterPro" id="IPR036388">
    <property type="entry name" value="WH-like_DNA-bd_sf"/>
</dbReference>
<dbReference type="SMART" id="SM00420">
    <property type="entry name" value="HTH_DEOR"/>
    <property type="match status" value="1"/>
</dbReference>
<keyword evidence="6" id="KW-1185">Reference proteome</keyword>
<dbReference type="RefSeq" id="WP_072693539.1">
    <property type="nucleotide sequence ID" value="NZ_FOSJ01000014.1"/>
</dbReference>
<dbReference type="PANTHER" id="PTHR30363">
    <property type="entry name" value="HTH-TYPE TRANSCRIPTIONAL REGULATOR SRLR-RELATED"/>
    <property type="match status" value="1"/>
</dbReference>
<evidence type="ECO:0000256" key="3">
    <source>
        <dbReference type="ARBA" id="ARBA00023163"/>
    </source>
</evidence>
<keyword evidence="1" id="KW-0805">Transcription regulation</keyword>
<dbReference type="GO" id="GO:0003700">
    <property type="term" value="F:DNA-binding transcription factor activity"/>
    <property type="evidence" value="ECO:0007669"/>
    <property type="project" value="InterPro"/>
</dbReference>
<protein>
    <submittedName>
        <fullName evidence="5">Transcriptional regulator, DeoR family</fullName>
    </submittedName>
</protein>
<evidence type="ECO:0000256" key="2">
    <source>
        <dbReference type="ARBA" id="ARBA00023125"/>
    </source>
</evidence>
<accession>A0A1I3XHG2</accession>
<dbReference type="SUPFAM" id="SSF100950">
    <property type="entry name" value="NagB/RpiA/CoA transferase-like"/>
    <property type="match status" value="1"/>
</dbReference>
<keyword evidence="2" id="KW-0238">DNA-binding</keyword>
<dbReference type="PRINTS" id="PR00037">
    <property type="entry name" value="HTHLACR"/>
</dbReference>
<dbReference type="Proteomes" id="UP000199589">
    <property type="component" value="Unassembled WGS sequence"/>
</dbReference>
<dbReference type="AlphaFoldDB" id="A0A1I3XHG2"/>
<dbReference type="SMART" id="SM01134">
    <property type="entry name" value="DeoRC"/>
    <property type="match status" value="1"/>
</dbReference>
<proteinExistence type="predicted"/>
<dbReference type="InterPro" id="IPR037171">
    <property type="entry name" value="NagB/RpiA_transferase-like"/>
</dbReference>
<dbReference type="PANTHER" id="PTHR30363:SF56">
    <property type="entry name" value="TRANSCRIPTIONAL REGULATOR, DEOR FAMILY"/>
    <property type="match status" value="1"/>
</dbReference>
<gene>
    <name evidence="5" type="ORF">SAMN04488569_101445</name>
</gene>
<dbReference type="Pfam" id="PF08220">
    <property type="entry name" value="HTH_DeoR"/>
    <property type="match status" value="1"/>
</dbReference>
<reference evidence="6" key="1">
    <citation type="submission" date="2016-10" db="EMBL/GenBank/DDBJ databases">
        <authorList>
            <person name="Varghese N."/>
            <person name="Submissions S."/>
        </authorList>
    </citation>
    <scope>NUCLEOTIDE SEQUENCE [LARGE SCALE GENOMIC DNA]</scope>
    <source>
        <strain evidence="6">DSM 16108</strain>
    </source>
</reference>
<dbReference type="Gene3D" id="1.10.10.10">
    <property type="entry name" value="Winged helix-like DNA-binding domain superfamily/Winged helix DNA-binding domain"/>
    <property type="match status" value="1"/>
</dbReference>
<dbReference type="OrthoDB" id="9797223at2"/>
<dbReference type="GO" id="GO:0003677">
    <property type="term" value="F:DNA binding"/>
    <property type="evidence" value="ECO:0007669"/>
    <property type="project" value="UniProtKB-KW"/>
</dbReference>
<organism evidence="5 6">
    <name type="scientific">Marinilactibacillus piezotolerans</name>
    <dbReference type="NCBI Taxonomy" id="258723"/>
    <lineage>
        <taxon>Bacteria</taxon>
        <taxon>Bacillati</taxon>
        <taxon>Bacillota</taxon>
        <taxon>Bacilli</taxon>
        <taxon>Lactobacillales</taxon>
        <taxon>Carnobacteriaceae</taxon>
        <taxon>Marinilactibacillus</taxon>
    </lineage>
</organism>
<sequence>MLTEERYAYIIRQINQRNTITVQELVDTLHHSESTIRRDLSQLEADGELIRIHGGAKRKVAISTEDTMEEKTVKNVQDKQSIAKMAADIVQDHEVIYLDAGTTTFEMIPYLKDKEITVVTNGVPHASLLTDLKIETILLGGKIKQNTKAIIGTLAQEQMEGYRFSRAFLGMNSIDKEVGYTTPDLEEAIMKKVAIAQTGEAYVLIDPSKFGKVSFVKVSDIEDCTIITTRLSEENRELANLTRVVEERTK</sequence>
<evidence type="ECO:0000313" key="5">
    <source>
        <dbReference type="EMBL" id="SFK18983.1"/>
    </source>
</evidence>
<dbReference type="InterPro" id="IPR014036">
    <property type="entry name" value="DeoR-like_C"/>
</dbReference>
<evidence type="ECO:0000259" key="4">
    <source>
        <dbReference type="PROSITE" id="PS51000"/>
    </source>
</evidence>
<evidence type="ECO:0000256" key="1">
    <source>
        <dbReference type="ARBA" id="ARBA00023015"/>
    </source>
</evidence>
<evidence type="ECO:0000313" key="6">
    <source>
        <dbReference type="Proteomes" id="UP000199589"/>
    </source>
</evidence>
<name>A0A1I3XHG2_9LACT</name>
<dbReference type="Pfam" id="PF00455">
    <property type="entry name" value="DeoRC"/>
    <property type="match status" value="1"/>
</dbReference>
<dbReference type="PROSITE" id="PS00894">
    <property type="entry name" value="HTH_DEOR_1"/>
    <property type="match status" value="1"/>
</dbReference>
<dbReference type="PROSITE" id="PS51000">
    <property type="entry name" value="HTH_DEOR_2"/>
    <property type="match status" value="1"/>
</dbReference>
<dbReference type="InterPro" id="IPR001034">
    <property type="entry name" value="DeoR_HTH"/>
</dbReference>